<sequence>MTLAKKMLRAVKGRHRNPLCCFLCRSRRQQCGDLVTNNWSCVTAKLVRDRVGLPFILVLYVSKEKLGTANIDADLWLDPGLTARKKHGRRKGNQLIVV</sequence>
<gene>
    <name evidence="1" type="ORF">E2C01_037195</name>
</gene>
<protein>
    <submittedName>
        <fullName evidence="1">Uncharacterized protein</fullName>
    </submittedName>
</protein>
<name>A0A5B7FE03_PORTR</name>
<evidence type="ECO:0000313" key="1">
    <source>
        <dbReference type="EMBL" id="MPC43546.1"/>
    </source>
</evidence>
<dbReference type="EMBL" id="VSRR010005875">
    <property type="protein sequence ID" value="MPC43546.1"/>
    <property type="molecule type" value="Genomic_DNA"/>
</dbReference>
<accession>A0A5B7FE03</accession>
<dbReference type="Proteomes" id="UP000324222">
    <property type="component" value="Unassembled WGS sequence"/>
</dbReference>
<reference evidence="1 2" key="1">
    <citation type="submission" date="2019-05" db="EMBL/GenBank/DDBJ databases">
        <title>Another draft genome of Portunus trituberculatus and its Hox gene families provides insights of decapod evolution.</title>
        <authorList>
            <person name="Jeong J.-H."/>
            <person name="Song I."/>
            <person name="Kim S."/>
            <person name="Choi T."/>
            <person name="Kim D."/>
            <person name="Ryu S."/>
            <person name="Kim W."/>
        </authorList>
    </citation>
    <scope>NUCLEOTIDE SEQUENCE [LARGE SCALE GENOMIC DNA]</scope>
    <source>
        <tissue evidence="1">Muscle</tissue>
    </source>
</reference>
<keyword evidence="2" id="KW-1185">Reference proteome</keyword>
<proteinExistence type="predicted"/>
<organism evidence="1 2">
    <name type="scientific">Portunus trituberculatus</name>
    <name type="common">Swimming crab</name>
    <name type="synonym">Neptunus trituberculatus</name>
    <dbReference type="NCBI Taxonomy" id="210409"/>
    <lineage>
        <taxon>Eukaryota</taxon>
        <taxon>Metazoa</taxon>
        <taxon>Ecdysozoa</taxon>
        <taxon>Arthropoda</taxon>
        <taxon>Crustacea</taxon>
        <taxon>Multicrustacea</taxon>
        <taxon>Malacostraca</taxon>
        <taxon>Eumalacostraca</taxon>
        <taxon>Eucarida</taxon>
        <taxon>Decapoda</taxon>
        <taxon>Pleocyemata</taxon>
        <taxon>Brachyura</taxon>
        <taxon>Eubrachyura</taxon>
        <taxon>Portunoidea</taxon>
        <taxon>Portunidae</taxon>
        <taxon>Portuninae</taxon>
        <taxon>Portunus</taxon>
    </lineage>
</organism>
<comment type="caution">
    <text evidence="1">The sequence shown here is derived from an EMBL/GenBank/DDBJ whole genome shotgun (WGS) entry which is preliminary data.</text>
</comment>
<dbReference type="AlphaFoldDB" id="A0A5B7FE03"/>
<evidence type="ECO:0000313" key="2">
    <source>
        <dbReference type="Proteomes" id="UP000324222"/>
    </source>
</evidence>